<reference evidence="1" key="1">
    <citation type="journal article" date="2021" name="PeerJ">
        <title>Extensive microbial diversity within the chicken gut microbiome revealed by metagenomics and culture.</title>
        <authorList>
            <person name="Gilroy R."/>
            <person name="Ravi A."/>
            <person name="Getino M."/>
            <person name="Pursley I."/>
            <person name="Horton D.L."/>
            <person name="Alikhan N.F."/>
            <person name="Baker D."/>
            <person name="Gharbi K."/>
            <person name="Hall N."/>
            <person name="Watson M."/>
            <person name="Adriaenssens E.M."/>
            <person name="Foster-Nyarko E."/>
            <person name="Jarju S."/>
            <person name="Secka A."/>
            <person name="Antonio M."/>
            <person name="Oren A."/>
            <person name="Chaudhuri R.R."/>
            <person name="La Ragione R."/>
            <person name="Hildebrand F."/>
            <person name="Pallen M.J."/>
        </authorList>
    </citation>
    <scope>NUCLEOTIDE SEQUENCE</scope>
    <source>
        <strain evidence="1">CHK185-5351</strain>
    </source>
</reference>
<dbReference type="Proteomes" id="UP000823849">
    <property type="component" value="Unassembled WGS sequence"/>
</dbReference>
<dbReference type="Gene3D" id="2.160.20.10">
    <property type="entry name" value="Single-stranded right-handed beta-helix, Pectin lyase-like"/>
    <property type="match status" value="1"/>
</dbReference>
<dbReference type="InterPro" id="IPR012334">
    <property type="entry name" value="Pectin_lyas_fold"/>
</dbReference>
<dbReference type="AlphaFoldDB" id="A0A9D2NC62"/>
<name>A0A9D2NC62_9FIRM</name>
<gene>
    <name evidence="1" type="ORF">H9705_10460</name>
</gene>
<reference evidence="1" key="2">
    <citation type="submission" date="2021-04" db="EMBL/GenBank/DDBJ databases">
        <authorList>
            <person name="Gilroy R."/>
        </authorList>
    </citation>
    <scope>NUCLEOTIDE SEQUENCE</scope>
    <source>
        <strain evidence="1">CHK185-5351</strain>
    </source>
</reference>
<evidence type="ECO:0000313" key="1">
    <source>
        <dbReference type="EMBL" id="HJC16217.1"/>
    </source>
</evidence>
<protein>
    <submittedName>
        <fullName evidence="1">Uncharacterized protein</fullName>
    </submittedName>
</protein>
<accession>A0A9D2NC62</accession>
<evidence type="ECO:0000313" key="2">
    <source>
        <dbReference type="Proteomes" id="UP000823849"/>
    </source>
</evidence>
<organism evidence="1 2">
    <name type="scientific">Candidatus Fusicatenibacter intestinigallinarum</name>
    <dbReference type="NCBI Taxonomy" id="2838598"/>
    <lineage>
        <taxon>Bacteria</taxon>
        <taxon>Bacillati</taxon>
        <taxon>Bacillota</taxon>
        <taxon>Clostridia</taxon>
        <taxon>Lachnospirales</taxon>
        <taxon>Lachnospiraceae</taxon>
        <taxon>Fusicatenibacter</taxon>
    </lineage>
</organism>
<comment type="caution">
    <text evidence="1">The sequence shown here is derived from an EMBL/GenBank/DDBJ whole genome shotgun (WGS) entry which is preliminary data.</text>
</comment>
<proteinExistence type="predicted"/>
<sequence length="63" mass="7633">MPHSTELAGFMTILHGDMRFYNNLFVQKEIRLDLQKIEDMMRDSEWTERRSAWQKIILEHPVV</sequence>
<dbReference type="EMBL" id="DWWU01000044">
    <property type="protein sequence ID" value="HJC16217.1"/>
    <property type="molecule type" value="Genomic_DNA"/>
</dbReference>